<evidence type="ECO:0000313" key="3">
    <source>
        <dbReference type="Proteomes" id="UP000598032"/>
    </source>
</evidence>
<reference evidence="2 3" key="1">
    <citation type="submission" date="2020-10" db="EMBL/GenBank/DDBJ databases">
        <authorList>
            <person name="Peeters C."/>
        </authorList>
    </citation>
    <scope>NUCLEOTIDE SEQUENCE [LARGE SCALE GENOMIC DNA]</scope>
    <source>
        <strain evidence="2 3">LMG 28140</strain>
    </source>
</reference>
<feature type="region of interest" description="Disordered" evidence="1">
    <location>
        <begin position="43"/>
        <end position="62"/>
    </location>
</feature>
<dbReference type="Proteomes" id="UP000598032">
    <property type="component" value="Unassembled WGS sequence"/>
</dbReference>
<evidence type="ECO:0000313" key="2">
    <source>
        <dbReference type="EMBL" id="CAD6539191.1"/>
    </source>
</evidence>
<evidence type="ECO:0000256" key="1">
    <source>
        <dbReference type="SAM" id="MobiDB-lite"/>
    </source>
</evidence>
<accession>A0ABM8NQZ2</accession>
<comment type="caution">
    <text evidence="2">The sequence shown here is derived from an EMBL/GenBank/DDBJ whole genome shotgun (WGS) entry which is preliminary data.</text>
</comment>
<name>A0ABM8NQZ2_9BURK</name>
<evidence type="ECO:0008006" key="4">
    <source>
        <dbReference type="Google" id="ProtNLM"/>
    </source>
</evidence>
<protein>
    <recommendedName>
        <fullName evidence="4">SMP domain-containing protein</fullName>
    </recommendedName>
</protein>
<gene>
    <name evidence="2" type="ORF">LMG28140_03344</name>
</gene>
<keyword evidence="3" id="KW-1185">Reference proteome</keyword>
<sequence>MATVQSMTIEAASRIYSAAAKAGNGQVRKDSFAARAMSAAMRKAHQANSQGAEKVTPGKIKR</sequence>
<proteinExistence type="predicted"/>
<dbReference type="EMBL" id="CAJHCP010000007">
    <property type="protein sequence ID" value="CAD6539191.1"/>
    <property type="molecule type" value="Genomic_DNA"/>
</dbReference>
<organism evidence="2 3">
    <name type="scientific">Paraburkholderia metrosideri</name>
    <dbReference type="NCBI Taxonomy" id="580937"/>
    <lineage>
        <taxon>Bacteria</taxon>
        <taxon>Pseudomonadati</taxon>
        <taxon>Pseudomonadota</taxon>
        <taxon>Betaproteobacteria</taxon>
        <taxon>Burkholderiales</taxon>
        <taxon>Burkholderiaceae</taxon>
        <taxon>Paraburkholderia</taxon>
    </lineage>
</organism>